<gene>
    <name evidence="1" type="primary">TXNIP</name>
</gene>
<dbReference type="OrthoDB" id="2333384at2759"/>
<name>L8E7V6_HUMAN</name>
<dbReference type="ChiTaRS" id="TXNIP">
    <property type="organism name" value="human"/>
</dbReference>
<proteinExistence type="predicted"/>
<reference evidence="1" key="1">
    <citation type="journal article" date="2013" name="PLoS ONE">
        <title>Direct detection of alternative open reading frames translation products in human significantly expands the proteome.</title>
        <authorList>
            <person name="Vanderperre B."/>
            <person name="Lucier J.-F."/>
            <person name="Motard J."/>
            <person name="Tremblay G."/>
            <person name="Vanderperre S."/>
            <person name="Wisztorski M."/>
            <person name="Salzet M."/>
            <person name="Boisvert F.-M."/>
            <person name="Roucou X."/>
        </authorList>
    </citation>
    <scope>NUCLEOTIDE SEQUENCE</scope>
</reference>
<dbReference type="EMBL" id="HF583863">
    <property type="protein sequence ID" value="CCQ43360.1"/>
    <property type="molecule type" value="Genomic_DNA"/>
</dbReference>
<dbReference type="PeptideAtlas" id="L8E7V6"/>
<sequence length="55" mass="6262">MGGCLSLLELTEKDSVKVMRFPSMLTLRIHVPELWSPKLPLWPATLTLPMARPRC</sequence>
<protein>
    <submittedName>
        <fullName evidence="1">Alternative protein TXNIP</fullName>
    </submittedName>
</protein>
<evidence type="ECO:0000313" key="1">
    <source>
        <dbReference type="EMBL" id="CCQ43360.1"/>
    </source>
</evidence>
<organism evidence="1">
    <name type="scientific">Homo sapiens</name>
    <name type="common">Human</name>
    <dbReference type="NCBI Taxonomy" id="9606"/>
    <lineage>
        <taxon>Eukaryota</taxon>
        <taxon>Metazoa</taxon>
        <taxon>Chordata</taxon>
        <taxon>Craniata</taxon>
        <taxon>Vertebrata</taxon>
        <taxon>Euteleostomi</taxon>
        <taxon>Mammalia</taxon>
        <taxon>Eutheria</taxon>
        <taxon>Euarchontoglires</taxon>
        <taxon>Primates</taxon>
        <taxon>Haplorrhini</taxon>
        <taxon>Catarrhini</taxon>
        <taxon>Hominidae</taxon>
        <taxon>Homo</taxon>
    </lineage>
</organism>
<accession>L8E7V6</accession>
<dbReference type="AlphaFoldDB" id="L8E7V6"/>